<keyword evidence="2" id="KW-0488">Methylation</keyword>
<dbReference type="Pfam" id="PF12729">
    <property type="entry name" value="4HB_MCP_1"/>
    <property type="match status" value="1"/>
</dbReference>
<sequence>MSLSQRIAATILLAFVSLLFVGLYGVHSLQDAEARSEAFQGDLLPSLDTLSRLRGLITAERLTLAQTILFQDEKRQAETVQALAEQDRQFDGLLQQYAANYVNGDQADAALVRRDRDDLAAYRHVRVSLLEKSRAHDVPGALAVLAPEGEFFKTVFRQTADLDGHIDYVKRVGGEVHADNVASYRRTVHVFEAAMAAALLALVAMGARMYTGLRDGLKGMQATMQRVNRELDLTARAPVRRMDEIGVAASAFNELLGRFAGVLQAVLRDSEAVGTASAQISAGNADLSARTERQAAALEETAASMTQLAETVRQNADRARQAETLTASAAQRVDEGHRAVRDMVATMGVISARSGQIGDITALIEGIAFQTNILALNAAVEAARAGEQGRGFAVVAAEVRALAQRASTAAKEIKGLIGASVASVHGGSAQAQELGHVMDDAQAAIRHVAAVVGEIATASAEQSQGIGQVTQAVGQMDETTQQNAALVEEAAAAATSLHDQAESLRAAVAAFRLPAGEMDGPGRDTPLDPWASRTAPVMLSGA</sequence>
<dbReference type="GO" id="GO:0004888">
    <property type="term" value="F:transmembrane signaling receptor activity"/>
    <property type="evidence" value="ECO:0007669"/>
    <property type="project" value="InterPro"/>
</dbReference>
<dbReference type="FunFam" id="1.10.287.950:FF:000001">
    <property type="entry name" value="Methyl-accepting chemotaxis sensory transducer"/>
    <property type="match status" value="1"/>
</dbReference>
<feature type="coiled-coil region" evidence="5">
    <location>
        <begin position="288"/>
        <end position="315"/>
    </location>
</feature>
<feature type="domain" description="HAMP" evidence="8">
    <location>
        <begin position="211"/>
        <end position="264"/>
    </location>
</feature>
<dbReference type="PANTHER" id="PTHR43531">
    <property type="entry name" value="PROTEIN ICFG"/>
    <property type="match status" value="1"/>
</dbReference>
<dbReference type="InterPro" id="IPR051310">
    <property type="entry name" value="MCP_chemotaxis"/>
</dbReference>
<evidence type="ECO:0000256" key="2">
    <source>
        <dbReference type="ARBA" id="ARBA00022481"/>
    </source>
</evidence>
<dbReference type="Gene3D" id="1.10.287.950">
    <property type="entry name" value="Methyl-accepting chemotaxis protein"/>
    <property type="match status" value="1"/>
</dbReference>
<dbReference type="PANTHER" id="PTHR43531:SF14">
    <property type="entry name" value="METHYL-ACCEPTING CHEMOTAXIS PROTEIN I-RELATED"/>
    <property type="match status" value="1"/>
</dbReference>
<gene>
    <name evidence="9" type="ORF">BAU08_12945</name>
</gene>
<dbReference type="Pfam" id="PF00015">
    <property type="entry name" value="MCPsignal"/>
    <property type="match status" value="1"/>
</dbReference>
<evidence type="ECO:0000256" key="4">
    <source>
        <dbReference type="PROSITE-ProRule" id="PRU00284"/>
    </source>
</evidence>
<evidence type="ECO:0000256" key="3">
    <source>
        <dbReference type="ARBA" id="ARBA00029447"/>
    </source>
</evidence>
<dbReference type="GO" id="GO:0005886">
    <property type="term" value="C:plasma membrane"/>
    <property type="evidence" value="ECO:0007669"/>
    <property type="project" value="TreeGrafter"/>
</dbReference>
<dbReference type="InterPro" id="IPR004090">
    <property type="entry name" value="Chemotax_Me-accpt_rcpt"/>
</dbReference>
<dbReference type="PRINTS" id="PR00260">
    <property type="entry name" value="CHEMTRNSDUCR"/>
</dbReference>
<evidence type="ECO:0000259" key="8">
    <source>
        <dbReference type="PROSITE" id="PS50885"/>
    </source>
</evidence>
<dbReference type="InterPro" id="IPR024478">
    <property type="entry name" value="HlyB_4HB_MCP"/>
</dbReference>
<dbReference type="PROSITE" id="PS50111">
    <property type="entry name" value="CHEMOTAXIS_TRANSDUC_2"/>
    <property type="match status" value="1"/>
</dbReference>
<dbReference type="InterPro" id="IPR003660">
    <property type="entry name" value="HAMP_dom"/>
</dbReference>
<comment type="similarity">
    <text evidence="3">Belongs to the methyl-accepting chemotaxis (MCP) protein family.</text>
</comment>
<feature type="region of interest" description="Disordered" evidence="6">
    <location>
        <begin position="516"/>
        <end position="542"/>
    </location>
</feature>
<evidence type="ECO:0000259" key="7">
    <source>
        <dbReference type="PROSITE" id="PS50111"/>
    </source>
</evidence>
<evidence type="ECO:0000313" key="10">
    <source>
        <dbReference type="Proteomes" id="UP000092213"/>
    </source>
</evidence>
<organism evidence="9 10">
    <name type="scientific">Bordetella bronchialis</name>
    <dbReference type="NCBI Taxonomy" id="463025"/>
    <lineage>
        <taxon>Bacteria</taxon>
        <taxon>Pseudomonadati</taxon>
        <taxon>Pseudomonadota</taxon>
        <taxon>Betaproteobacteria</taxon>
        <taxon>Burkholderiales</taxon>
        <taxon>Alcaligenaceae</taxon>
        <taxon>Bordetella</taxon>
    </lineage>
</organism>
<keyword evidence="4" id="KW-0807">Transducer</keyword>
<reference evidence="9 10" key="1">
    <citation type="submission" date="2016-06" db="EMBL/GenBank/DDBJ databases">
        <title>Complete genome sequences of Bordetella bronchialis and Bordetella flabilis.</title>
        <authorList>
            <person name="LiPuma J.J."/>
            <person name="Spilker T."/>
        </authorList>
    </citation>
    <scope>NUCLEOTIDE SEQUENCE [LARGE SCALE GENOMIC DNA]</scope>
    <source>
        <strain evidence="9 10">AU17976</strain>
    </source>
</reference>
<dbReference type="SMART" id="SM00283">
    <property type="entry name" value="MA"/>
    <property type="match status" value="1"/>
</dbReference>
<dbReference type="AlphaFoldDB" id="A0A193FY56"/>
<comment type="subcellular location">
    <subcellularLocation>
        <location evidence="1">Membrane</location>
    </subcellularLocation>
</comment>
<dbReference type="Proteomes" id="UP000092213">
    <property type="component" value="Chromosome"/>
</dbReference>
<name>A0A193FY56_9BORD</name>
<dbReference type="SUPFAM" id="SSF58104">
    <property type="entry name" value="Methyl-accepting chemotaxis protein (MCP) signaling domain"/>
    <property type="match status" value="1"/>
</dbReference>
<feature type="domain" description="Methyl-accepting transducer" evidence="7">
    <location>
        <begin position="269"/>
        <end position="498"/>
    </location>
</feature>
<dbReference type="GO" id="GO:0007165">
    <property type="term" value="P:signal transduction"/>
    <property type="evidence" value="ECO:0007669"/>
    <property type="project" value="UniProtKB-KW"/>
</dbReference>
<dbReference type="CDD" id="cd06225">
    <property type="entry name" value="HAMP"/>
    <property type="match status" value="1"/>
</dbReference>
<evidence type="ECO:0000256" key="1">
    <source>
        <dbReference type="ARBA" id="ARBA00004370"/>
    </source>
</evidence>
<dbReference type="PROSITE" id="PS50885">
    <property type="entry name" value="HAMP"/>
    <property type="match status" value="1"/>
</dbReference>
<dbReference type="InterPro" id="IPR004089">
    <property type="entry name" value="MCPsignal_dom"/>
</dbReference>
<keyword evidence="5" id="KW-0175">Coiled coil</keyword>
<protein>
    <recommendedName>
        <fullName evidence="11">Chemotaxis protein</fullName>
    </recommendedName>
</protein>
<accession>A0A193FY56</accession>
<evidence type="ECO:0008006" key="11">
    <source>
        <dbReference type="Google" id="ProtNLM"/>
    </source>
</evidence>
<evidence type="ECO:0000256" key="6">
    <source>
        <dbReference type="SAM" id="MobiDB-lite"/>
    </source>
</evidence>
<proteinExistence type="inferred from homology"/>
<dbReference type="RefSeq" id="WP_066669620.1">
    <property type="nucleotide sequence ID" value="NZ_CP016171.1"/>
</dbReference>
<evidence type="ECO:0000256" key="5">
    <source>
        <dbReference type="SAM" id="Coils"/>
    </source>
</evidence>
<evidence type="ECO:0000313" key="9">
    <source>
        <dbReference type="EMBL" id="ANN72121.1"/>
    </source>
</evidence>
<dbReference type="CDD" id="cd11386">
    <property type="entry name" value="MCP_signal"/>
    <property type="match status" value="1"/>
</dbReference>
<dbReference type="GO" id="GO:0006935">
    <property type="term" value="P:chemotaxis"/>
    <property type="evidence" value="ECO:0007669"/>
    <property type="project" value="InterPro"/>
</dbReference>
<dbReference type="STRING" id="463025.BAU08_12945"/>
<dbReference type="EMBL" id="CP016171">
    <property type="protein sequence ID" value="ANN72121.1"/>
    <property type="molecule type" value="Genomic_DNA"/>
</dbReference>